<gene>
    <name evidence="3" type="ORF">FB45DRAFT_697611</name>
</gene>
<organism evidence="3 4">
    <name type="scientific">Roridomyces roridus</name>
    <dbReference type="NCBI Taxonomy" id="1738132"/>
    <lineage>
        <taxon>Eukaryota</taxon>
        <taxon>Fungi</taxon>
        <taxon>Dikarya</taxon>
        <taxon>Basidiomycota</taxon>
        <taxon>Agaricomycotina</taxon>
        <taxon>Agaricomycetes</taxon>
        <taxon>Agaricomycetidae</taxon>
        <taxon>Agaricales</taxon>
        <taxon>Marasmiineae</taxon>
        <taxon>Mycenaceae</taxon>
        <taxon>Roridomyces</taxon>
    </lineage>
</organism>
<dbReference type="Proteomes" id="UP001221142">
    <property type="component" value="Unassembled WGS sequence"/>
</dbReference>
<dbReference type="PANTHER" id="PTHR36223">
    <property type="entry name" value="BETA-LACTAMASE-TYPE TRANSPEPTIDASE FOLD DOMAIN CONTAINING PROTEIN"/>
    <property type="match status" value="1"/>
</dbReference>
<name>A0AAD7CE39_9AGAR</name>
<dbReference type="InterPro" id="IPR057678">
    <property type="entry name" value="DUF7918"/>
</dbReference>
<proteinExistence type="predicted"/>
<keyword evidence="4" id="KW-1185">Reference proteome</keyword>
<evidence type="ECO:0000256" key="1">
    <source>
        <dbReference type="SAM" id="MobiDB-lite"/>
    </source>
</evidence>
<dbReference type="EMBL" id="JARKIF010000002">
    <property type="protein sequence ID" value="KAJ7646779.1"/>
    <property type="molecule type" value="Genomic_DNA"/>
</dbReference>
<feature type="region of interest" description="Disordered" evidence="1">
    <location>
        <begin position="138"/>
        <end position="159"/>
    </location>
</feature>
<accession>A0AAD7CE39</accession>
<feature type="non-terminal residue" evidence="3">
    <location>
        <position position="203"/>
    </location>
</feature>
<sequence length="203" mass="22448">MPLSSAGFEAWIEVEGKETRYYEPEDLDDSDGQTCWIVSELDKAFSIHWRNEDVFIQTAGRIWVDGVECSGEILRGPGKTSISGRRTSGTTLAPFIFSSMNLTDDDAFLDTAPDKDLGLIKLEVWAISYTGETKAFPNAKAPSQSKIHERSKKSGAHQTKFGDPVMEVSRGAAVVEYLQSTPLATFTFKYRSLDLLQANDIAP</sequence>
<protein>
    <recommendedName>
        <fullName evidence="2">DUF7918 domain-containing protein</fullName>
    </recommendedName>
</protein>
<evidence type="ECO:0000259" key="2">
    <source>
        <dbReference type="Pfam" id="PF25534"/>
    </source>
</evidence>
<dbReference type="PANTHER" id="PTHR36223:SF1">
    <property type="entry name" value="TRANSCRIPTION ELONGATION FACTOR EAF N-TERMINAL DOMAIN-CONTAINING PROTEIN"/>
    <property type="match status" value="1"/>
</dbReference>
<comment type="caution">
    <text evidence="3">The sequence shown here is derived from an EMBL/GenBank/DDBJ whole genome shotgun (WGS) entry which is preliminary data.</text>
</comment>
<evidence type="ECO:0000313" key="4">
    <source>
        <dbReference type="Proteomes" id="UP001221142"/>
    </source>
</evidence>
<dbReference type="Pfam" id="PF25534">
    <property type="entry name" value="DUF7918"/>
    <property type="match status" value="1"/>
</dbReference>
<feature type="domain" description="DUF7918" evidence="2">
    <location>
        <begin position="8"/>
        <end position="203"/>
    </location>
</feature>
<dbReference type="AlphaFoldDB" id="A0AAD7CE39"/>
<evidence type="ECO:0000313" key="3">
    <source>
        <dbReference type="EMBL" id="KAJ7646779.1"/>
    </source>
</evidence>
<reference evidence="3" key="1">
    <citation type="submission" date="2023-03" db="EMBL/GenBank/DDBJ databases">
        <title>Massive genome expansion in bonnet fungi (Mycena s.s.) driven by repeated elements and novel gene families across ecological guilds.</title>
        <authorList>
            <consortium name="Lawrence Berkeley National Laboratory"/>
            <person name="Harder C.B."/>
            <person name="Miyauchi S."/>
            <person name="Viragh M."/>
            <person name="Kuo A."/>
            <person name="Thoen E."/>
            <person name="Andreopoulos B."/>
            <person name="Lu D."/>
            <person name="Skrede I."/>
            <person name="Drula E."/>
            <person name="Henrissat B."/>
            <person name="Morin E."/>
            <person name="Kohler A."/>
            <person name="Barry K."/>
            <person name="LaButti K."/>
            <person name="Morin E."/>
            <person name="Salamov A."/>
            <person name="Lipzen A."/>
            <person name="Mereny Z."/>
            <person name="Hegedus B."/>
            <person name="Baldrian P."/>
            <person name="Stursova M."/>
            <person name="Weitz H."/>
            <person name="Taylor A."/>
            <person name="Grigoriev I.V."/>
            <person name="Nagy L.G."/>
            <person name="Martin F."/>
            <person name="Kauserud H."/>
        </authorList>
    </citation>
    <scope>NUCLEOTIDE SEQUENCE</scope>
    <source>
        <strain evidence="3">9284</strain>
    </source>
</reference>